<evidence type="ECO:0000313" key="6">
    <source>
        <dbReference type="EMBL" id="CRK13516.1"/>
    </source>
</evidence>
<feature type="transmembrane region" description="Helical" evidence="5">
    <location>
        <begin position="73"/>
        <end position="90"/>
    </location>
</feature>
<evidence type="ECO:0000313" key="7">
    <source>
        <dbReference type="Proteomes" id="UP000045706"/>
    </source>
</evidence>
<reference evidence="7" key="1">
    <citation type="submission" date="2015-05" db="EMBL/GenBank/DDBJ databases">
        <authorList>
            <person name="Fogelqvist Johan"/>
        </authorList>
    </citation>
    <scope>NUCLEOTIDE SEQUENCE [LARGE SCALE GENOMIC DNA]</scope>
</reference>
<evidence type="ECO:0008006" key="8">
    <source>
        <dbReference type="Google" id="ProtNLM"/>
    </source>
</evidence>
<comment type="subcellular location">
    <subcellularLocation>
        <location evidence="1">Membrane</location>
        <topology evidence="1">Multi-pass membrane protein</topology>
    </subcellularLocation>
</comment>
<dbReference type="GO" id="GO:0016020">
    <property type="term" value="C:membrane"/>
    <property type="evidence" value="ECO:0007669"/>
    <property type="project" value="UniProtKB-SubCell"/>
</dbReference>
<name>A0A0G4KV12_VERLO</name>
<feature type="transmembrane region" description="Helical" evidence="5">
    <location>
        <begin position="12"/>
        <end position="33"/>
    </location>
</feature>
<feature type="transmembrane region" description="Helical" evidence="5">
    <location>
        <begin position="259"/>
        <end position="280"/>
    </location>
</feature>
<evidence type="ECO:0000256" key="5">
    <source>
        <dbReference type="SAM" id="Phobius"/>
    </source>
</evidence>
<sequence length="409" mass="45680">MFTLSNHYIFQHFYKTLALSSLVIAISTLNYGFDNNSYMTSQAVEPFIRHFGSFDTRTGTYELPTAWLSMFKSLNYIGFAFGLVFGSLVSERWGRRWCMFSMSTLVWRTHHELHLSRDKYFIHNSSLENSLRPLLYSSYDHHVDRVVHSGRKVEKAHGVLVRLRPGTLSPEKIESEFAGLQLALRMEKEQERYTEIFQVINRKQTAVIVALSLLQQATGQAFVGSYGAIFVRSVVSVNPFKLMCGISLFLDDRVGRRPLLMAGAAWQAAAVIAMGGLGTISDPSVAVQKATVAMLPLFGGGFGLGWAPLAYAVTTEVTSLHLQDASQRHCCHCQRGCSVLAPPGLIRFAVNFCIPHLLFDPAILGSRLGFIFGAVAVCKSLEQIDLVFNQGVPLRRFESYKSVEVEFVE</sequence>
<keyword evidence="4 5" id="KW-0472">Membrane</keyword>
<gene>
    <name evidence="6" type="ORF">BN1723_010061</name>
</gene>
<dbReference type="InterPro" id="IPR005828">
    <property type="entry name" value="MFS_sugar_transport-like"/>
</dbReference>
<evidence type="ECO:0000256" key="3">
    <source>
        <dbReference type="ARBA" id="ARBA00022989"/>
    </source>
</evidence>
<organism evidence="6 7">
    <name type="scientific">Verticillium longisporum</name>
    <name type="common">Verticillium dahliae var. longisporum</name>
    <dbReference type="NCBI Taxonomy" id="100787"/>
    <lineage>
        <taxon>Eukaryota</taxon>
        <taxon>Fungi</taxon>
        <taxon>Dikarya</taxon>
        <taxon>Ascomycota</taxon>
        <taxon>Pezizomycotina</taxon>
        <taxon>Sordariomycetes</taxon>
        <taxon>Hypocreomycetidae</taxon>
        <taxon>Glomerellales</taxon>
        <taxon>Plectosphaerellaceae</taxon>
        <taxon>Verticillium</taxon>
    </lineage>
</organism>
<keyword evidence="2 5" id="KW-0812">Transmembrane</keyword>
<dbReference type="InterPro" id="IPR036259">
    <property type="entry name" value="MFS_trans_sf"/>
</dbReference>
<dbReference type="Gene3D" id="1.20.1250.20">
    <property type="entry name" value="MFS general substrate transporter like domains"/>
    <property type="match status" value="2"/>
</dbReference>
<dbReference type="EMBL" id="CVQI01004224">
    <property type="protein sequence ID" value="CRK13516.1"/>
    <property type="molecule type" value="Genomic_DNA"/>
</dbReference>
<evidence type="ECO:0000256" key="4">
    <source>
        <dbReference type="ARBA" id="ARBA00023136"/>
    </source>
</evidence>
<feature type="transmembrane region" description="Helical" evidence="5">
    <location>
        <begin position="292"/>
        <end position="313"/>
    </location>
</feature>
<proteinExistence type="predicted"/>
<keyword evidence="3 5" id="KW-1133">Transmembrane helix</keyword>
<evidence type="ECO:0000256" key="1">
    <source>
        <dbReference type="ARBA" id="ARBA00004141"/>
    </source>
</evidence>
<dbReference type="PANTHER" id="PTHR48022:SF77">
    <property type="entry name" value="MAJOR FACILITATOR SUPERFAMILY (MFS) PROFILE DOMAIN-CONTAINING PROTEIN"/>
    <property type="match status" value="1"/>
</dbReference>
<dbReference type="SUPFAM" id="SSF103473">
    <property type="entry name" value="MFS general substrate transporter"/>
    <property type="match status" value="2"/>
</dbReference>
<evidence type="ECO:0000256" key="2">
    <source>
        <dbReference type="ARBA" id="ARBA00022692"/>
    </source>
</evidence>
<dbReference type="InterPro" id="IPR050360">
    <property type="entry name" value="MFS_Sugar_Transporters"/>
</dbReference>
<dbReference type="PANTHER" id="PTHR48022">
    <property type="entry name" value="PLASTIDIC GLUCOSE TRANSPORTER 4"/>
    <property type="match status" value="1"/>
</dbReference>
<accession>A0A0G4KV12</accession>
<dbReference type="GO" id="GO:0005351">
    <property type="term" value="F:carbohydrate:proton symporter activity"/>
    <property type="evidence" value="ECO:0007669"/>
    <property type="project" value="TreeGrafter"/>
</dbReference>
<protein>
    <recommendedName>
        <fullName evidence="8">Major facilitator superfamily (MFS) profile domain-containing protein</fullName>
    </recommendedName>
</protein>
<dbReference type="AlphaFoldDB" id="A0A0G4KV12"/>
<dbReference type="Proteomes" id="UP000045706">
    <property type="component" value="Unassembled WGS sequence"/>
</dbReference>
<feature type="non-terminal residue" evidence="6">
    <location>
        <position position="409"/>
    </location>
</feature>
<dbReference type="Pfam" id="PF00083">
    <property type="entry name" value="Sugar_tr"/>
    <property type="match status" value="2"/>
</dbReference>